<evidence type="ECO:0000313" key="3">
    <source>
        <dbReference type="WBParaSite" id="MCU_002005-RB"/>
    </source>
</evidence>
<dbReference type="InterPro" id="IPR051235">
    <property type="entry name" value="CEP152/SHC-Transforming"/>
</dbReference>
<dbReference type="GO" id="GO:0007099">
    <property type="term" value="P:centriole replication"/>
    <property type="evidence" value="ECO:0007669"/>
    <property type="project" value="TreeGrafter"/>
</dbReference>
<name>A0A5K3EQU2_MESCO</name>
<evidence type="ECO:0000256" key="1">
    <source>
        <dbReference type="SAM" id="Coils"/>
    </source>
</evidence>
<reference evidence="3" key="1">
    <citation type="submission" date="2019-11" db="UniProtKB">
        <authorList>
            <consortium name="WormBaseParasite"/>
        </authorList>
    </citation>
    <scope>IDENTIFICATION</scope>
</reference>
<feature type="region of interest" description="Disordered" evidence="2">
    <location>
        <begin position="519"/>
        <end position="539"/>
    </location>
</feature>
<dbReference type="GO" id="GO:0005813">
    <property type="term" value="C:centrosome"/>
    <property type="evidence" value="ECO:0007669"/>
    <property type="project" value="TreeGrafter"/>
</dbReference>
<feature type="coiled-coil region" evidence="1">
    <location>
        <begin position="750"/>
        <end position="826"/>
    </location>
</feature>
<accession>A0A5K3EQU2</accession>
<feature type="coiled-coil region" evidence="1">
    <location>
        <begin position="204"/>
        <end position="305"/>
    </location>
</feature>
<feature type="coiled-coil region" evidence="1">
    <location>
        <begin position="337"/>
        <end position="450"/>
    </location>
</feature>
<feature type="region of interest" description="Disordered" evidence="2">
    <location>
        <begin position="1224"/>
        <end position="1246"/>
    </location>
</feature>
<feature type="region of interest" description="Disordered" evidence="2">
    <location>
        <begin position="145"/>
        <end position="165"/>
    </location>
</feature>
<evidence type="ECO:0000256" key="2">
    <source>
        <dbReference type="SAM" id="MobiDB-lite"/>
    </source>
</evidence>
<dbReference type="PANTHER" id="PTHR10337">
    <property type="entry name" value="SHC TRANSFORMING PROTEIN"/>
    <property type="match status" value="1"/>
</dbReference>
<dbReference type="PANTHER" id="PTHR10337:SF6">
    <property type="entry name" value="CENTROSOMAL PROTEIN OF 152 KDA"/>
    <property type="match status" value="1"/>
</dbReference>
<proteinExistence type="predicted"/>
<dbReference type="WBParaSite" id="MCU_002005-RB">
    <property type="protein sequence ID" value="MCU_002005-RB"/>
    <property type="gene ID" value="MCU_002005"/>
</dbReference>
<protein>
    <submittedName>
        <fullName evidence="3">DUF5741 domain-containing protein</fullName>
    </submittedName>
</protein>
<feature type="coiled-coil region" evidence="1">
    <location>
        <begin position="634"/>
        <end position="709"/>
    </location>
</feature>
<dbReference type="AlphaFoldDB" id="A0A5K3EQU2"/>
<sequence>MIYLPGQVCTMNQNMAPQIFPPTLDFHESHYFPPKLYDVNHCDETIADHRSAGSQSLGDELASTLYDQTTPMDAVCASHSPSIPTRPQFEVILNQPALSLPNLSFYQHDRTRTLQVHSHTGSCSLRSPTRSTSPRIAQFQFQPLLNPEPDEHASPAPLSPNQSYSGVTNLHVSALPDQEGQCLWSDALETKVKLEERNRECFIFEARGRQLEKAQEQIAFLKEELAKYEQLSQHQSILAKAEIETLVRELERSEGLRNAAEKANAALLEANSNLASELDALKKLKTEVDKKLADMEATNASLSAELVQLSSGTSLSLAKQRENNLADCLARRHAMAEDVLREDLDIANRRIADKEDELLSIRKDLEAERLRSQDLVAEHADYVENLQTKLKVAQDRCNELSSSSLCTEVHELRRRLQEILTSKKVTDDINEILQEELKDVREQLAIYEQSLGISGAVGNAAETESSLETSGLFTTPRHHLPLFQDSGGSVLSTVISRPLSNRRRRSCQSVTFAPHVEDEDNDLSGLRRPRRPSSAVSAPLCSTWNQGNNVVATVSDDEVISAAPSRRSALGPTPGVSFAAAHGLGSASDLGFLKAQNTNSALKTELKVALTSYRAKRQQITALHEKLFATRCELHKTIAERDRAEAARNDLQLRILALEKELSLQEDARKPGPRESALVGQLERLQADYSRLEAELQTLRCRLQDALAAEARAAAAERASRERLEASTAEREAAVERARAACEAHYTSARRRLEAELNTEHERLLQQMKQEVFMAREECSAYRSELERVARMYQEARAATTQAVELTLAEAMRERENERIRFWREELPRQIEQARSSWLSDTEKRAALEASRIRTFCQAEFESRLATYAREHQAELDRLRRSKCMRDQAVSCTQPAIVTVVATHDSHPLIASLLSDDLFTRLVSALNNSHLLDLIEDSLTCVLQKVARTLVQRVSDVASKSLLAALSEFGVLEEDQHRLTEKLSLRSAEEPVVVNLLCMLEKTVSSDSSMEVAIIRKLASKCAAFGVTTVDSATQVGGKSVEAGQASVSSEVLKKIKGEMLSYVESCQERYARTLQMNFVRIHRRACRQLTQRLCAALVEAGVRFNRSTSLPSSVTTARQSNESMNHIRFSELQIESLLHIIDATCTSTEVAVSDGSRKCRPIFSPTHPPARQTQLLSTKTFRYNDQLPCSDPVTMFPVVQNHAAATNERTDGVEYDLNGLLNTKMESPKAPAPVPRVRSRPPKNI</sequence>
<organism evidence="3">
    <name type="scientific">Mesocestoides corti</name>
    <name type="common">Flatworm</name>
    <dbReference type="NCBI Taxonomy" id="53468"/>
    <lineage>
        <taxon>Eukaryota</taxon>
        <taxon>Metazoa</taxon>
        <taxon>Spiralia</taxon>
        <taxon>Lophotrochozoa</taxon>
        <taxon>Platyhelminthes</taxon>
        <taxon>Cestoda</taxon>
        <taxon>Eucestoda</taxon>
        <taxon>Cyclophyllidea</taxon>
        <taxon>Mesocestoididae</taxon>
        <taxon>Mesocestoides</taxon>
    </lineage>
</organism>
<keyword evidence="1" id="KW-0175">Coiled coil</keyword>